<evidence type="ECO:0000259" key="2">
    <source>
        <dbReference type="PROSITE" id="PS00125"/>
    </source>
</evidence>
<dbReference type="GO" id="GO:0005634">
    <property type="term" value="C:nucleus"/>
    <property type="evidence" value="ECO:0007669"/>
    <property type="project" value="TreeGrafter"/>
</dbReference>
<comment type="catalytic activity">
    <reaction evidence="1">
        <text>O-phospho-L-threonyl-[protein] + H2O = L-threonyl-[protein] + phosphate</text>
        <dbReference type="Rhea" id="RHEA:47004"/>
        <dbReference type="Rhea" id="RHEA-COMP:11060"/>
        <dbReference type="Rhea" id="RHEA-COMP:11605"/>
        <dbReference type="ChEBI" id="CHEBI:15377"/>
        <dbReference type="ChEBI" id="CHEBI:30013"/>
        <dbReference type="ChEBI" id="CHEBI:43474"/>
        <dbReference type="ChEBI" id="CHEBI:61977"/>
        <dbReference type="EC" id="3.1.3.16"/>
    </reaction>
</comment>
<keyword evidence="1" id="KW-0378">Hydrolase</keyword>
<comment type="caution">
    <text evidence="3">The sequence shown here is derived from an EMBL/GenBank/DDBJ whole genome shotgun (WGS) entry which is preliminary data.</text>
</comment>
<dbReference type="InterPro" id="IPR006186">
    <property type="entry name" value="Ser/Thr-sp_prot-phosphatase"/>
</dbReference>
<dbReference type="SUPFAM" id="SSF56300">
    <property type="entry name" value="Metallo-dependent phosphatases"/>
    <property type="match status" value="1"/>
</dbReference>
<evidence type="ECO:0000313" key="4">
    <source>
        <dbReference type="Proteomes" id="UP001162162"/>
    </source>
</evidence>
<dbReference type="GO" id="GO:0005737">
    <property type="term" value="C:cytoplasm"/>
    <property type="evidence" value="ECO:0007669"/>
    <property type="project" value="TreeGrafter"/>
</dbReference>
<accession>A0AAV8Z4F1</accession>
<dbReference type="InterPro" id="IPR050341">
    <property type="entry name" value="PP1_catalytic_subunit"/>
</dbReference>
<dbReference type="InterPro" id="IPR029052">
    <property type="entry name" value="Metallo-depent_PP-like"/>
</dbReference>
<evidence type="ECO:0000256" key="1">
    <source>
        <dbReference type="RuleBase" id="RU004273"/>
    </source>
</evidence>
<dbReference type="Proteomes" id="UP001162162">
    <property type="component" value="Unassembled WGS sequence"/>
</dbReference>
<dbReference type="InterPro" id="IPR004843">
    <property type="entry name" value="Calcineurin-like_PHP"/>
</dbReference>
<proteinExistence type="inferred from homology"/>
<dbReference type="Gene3D" id="1.10.238.10">
    <property type="entry name" value="EF-hand"/>
    <property type="match status" value="1"/>
</dbReference>
<keyword evidence="4" id="KW-1185">Reference proteome</keyword>
<dbReference type="InterPro" id="IPR011992">
    <property type="entry name" value="EF-hand-dom_pair"/>
</dbReference>
<dbReference type="AlphaFoldDB" id="A0AAV8Z4F1"/>
<dbReference type="PANTHER" id="PTHR11668:SF496">
    <property type="entry name" value="SERINE_THREONINE-PROTEIN PHOSPHATASE"/>
    <property type="match status" value="1"/>
</dbReference>
<evidence type="ECO:0000313" key="3">
    <source>
        <dbReference type="EMBL" id="KAJ8959024.1"/>
    </source>
</evidence>
<name>A0AAV8Z4F1_9CUCU</name>
<feature type="domain" description="Serine/threonine specific protein phosphatases" evidence="2">
    <location>
        <begin position="651"/>
        <end position="656"/>
    </location>
</feature>
<dbReference type="GO" id="GO:0004722">
    <property type="term" value="F:protein serine/threonine phosphatase activity"/>
    <property type="evidence" value="ECO:0007669"/>
    <property type="project" value="UniProtKB-EC"/>
</dbReference>
<dbReference type="SUPFAM" id="SSF47473">
    <property type="entry name" value="EF-hand"/>
    <property type="match status" value="1"/>
</dbReference>
<organism evidence="3 4">
    <name type="scientific">Aromia moschata</name>
    <dbReference type="NCBI Taxonomy" id="1265417"/>
    <lineage>
        <taxon>Eukaryota</taxon>
        <taxon>Metazoa</taxon>
        <taxon>Ecdysozoa</taxon>
        <taxon>Arthropoda</taxon>
        <taxon>Hexapoda</taxon>
        <taxon>Insecta</taxon>
        <taxon>Pterygota</taxon>
        <taxon>Neoptera</taxon>
        <taxon>Endopterygota</taxon>
        <taxon>Coleoptera</taxon>
        <taxon>Polyphaga</taxon>
        <taxon>Cucujiformia</taxon>
        <taxon>Chrysomeloidea</taxon>
        <taxon>Cerambycidae</taxon>
        <taxon>Cerambycinae</taxon>
        <taxon>Callichromatini</taxon>
        <taxon>Aromia</taxon>
    </lineage>
</organism>
<dbReference type="EC" id="3.1.3.16" evidence="1"/>
<dbReference type="EMBL" id="JAPWTK010000014">
    <property type="protein sequence ID" value="KAJ8959024.1"/>
    <property type="molecule type" value="Genomic_DNA"/>
</dbReference>
<dbReference type="PROSITE" id="PS00125">
    <property type="entry name" value="SER_THR_PHOSPHATASE"/>
    <property type="match status" value="1"/>
</dbReference>
<dbReference type="PANTHER" id="PTHR11668">
    <property type="entry name" value="SERINE/THREONINE PROTEIN PHOSPHATASE"/>
    <property type="match status" value="1"/>
</dbReference>
<sequence>MAMFKSSADLCDAVSVAVYCGNDTTMMLTVDNTNEHWIPSTRVPSGQSWFKAITKELQDGPAPQALGTRSRDGTSFQYRGKLRWVTEADLSKLSSTLGLKSPELIELFNLFKKTTPGADYVHPEDYIFRHNFAESSDEILVTGKGNSYYQLVDASGIDKLAQENLLKEFIYSIFPASYMGFKDFSKFVLELGWTKENVSYLFKAADLTNRNGLSFREFLFLLAAADPNTVHGGAAAEIRCKYMFKCWSATFDVRGTKNEEPLPLKSPLRKSPSTPSPLQRYYDRDRDNMLKPDEFKSIIFDLRKVKKLALDANSVAKDASEVYKHDKKLAMGIGETSNINLMTFLKGIADLKIRGTSSILRSSVGIIKYLKDLSRRRLPLVMADRRQRVSDFPKNIIHWYKKKNLDVRGKMTAPSMRANFNYEVAVHTVKIQKSGEAINIDEMKTLKEAVSLTTLKQPYNEQSRKVSVDIFSQRSVSNELLKGLRYLTSINKIQDVKASYTWGQLNSSAYARNLIIVCQQVRDILRLEKRLLEINSPVYIMGNMNLRRAVIFSVAVARRLELRRQSCGFSLYNATGSNMSASRGAVSSCDFHGNVADLLYFEKILWHIGPGLCPCNLLFLGDYVDRGAYSIEVMSYLMAYKLQFPKKVNLLRGNHEIRDVQKMFTFHKECLLKFGEKLGNEVWAALFCCHGGVPPPWLCPVISAINDIPVPLNQPDTQSSLAWELMWNDPVRPKAMNDKLTMELLANEGFAVNQRRGTAHVFNVEALERFLKANQLTHLVRAHEVAQAGFQVQQKGKLLTVFSSSKYCGGGNDAACVMVDQEKLRILRLATD</sequence>
<comment type="similarity">
    <text evidence="1">Belongs to the PPP phosphatase family.</text>
</comment>
<dbReference type="Gene3D" id="3.60.21.10">
    <property type="match status" value="1"/>
</dbReference>
<dbReference type="Pfam" id="PF00149">
    <property type="entry name" value="Metallophos"/>
    <property type="match status" value="1"/>
</dbReference>
<dbReference type="SMART" id="SM00156">
    <property type="entry name" value="PP2Ac"/>
    <property type="match status" value="1"/>
</dbReference>
<dbReference type="PRINTS" id="PR00114">
    <property type="entry name" value="STPHPHTASE"/>
</dbReference>
<gene>
    <name evidence="3" type="ORF">NQ318_022278</name>
</gene>
<protein>
    <recommendedName>
        <fullName evidence="1">Serine/threonine-protein phosphatase</fullName>
        <ecNumber evidence="1">3.1.3.16</ecNumber>
    </recommendedName>
</protein>
<dbReference type="CDD" id="cd00144">
    <property type="entry name" value="MPP_PPP_family"/>
    <property type="match status" value="1"/>
</dbReference>
<reference evidence="3" key="1">
    <citation type="journal article" date="2023" name="Insect Mol. Biol.">
        <title>Genome sequencing provides insights into the evolution of gene families encoding plant cell wall-degrading enzymes in longhorned beetles.</title>
        <authorList>
            <person name="Shin N.R."/>
            <person name="Okamura Y."/>
            <person name="Kirsch R."/>
            <person name="Pauchet Y."/>
        </authorList>
    </citation>
    <scope>NUCLEOTIDE SEQUENCE</scope>
    <source>
        <strain evidence="3">AMC_N1</strain>
    </source>
</reference>